<dbReference type="EMBL" id="JABBJJ010000219">
    <property type="protein sequence ID" value="NMO20020.1"/>
    <property type="molecule type" value="Genomic_DNA"/>
</dbReference>
<evidence type="ECO:0008006" key="4">
    <source>
        <dbReference type="Google" id="ProtNLM"/>
    </source>
</evidence>
<gene>
    <name evidence="2" type="ORF">HG543_34930</name>
</gene>
<name>A0A848LQV2_9BACT</name>
<keyword evidence="3" id="KW-1185">Reference proteome</keyword>
<reference evidence="2 3" key="1">
    <citation type="submission" date="2020-04" db="EMBL/GenBank/DDBJ databases">
        <title>Draft genome of Pyxidicoccus fallax type strain.</title>
        <authorList>
            <person name="Whitworth D.E."/>
        </authorList>
    </citation>
    <scope>NUCLEOTIDE SEQUENCE [LARGE SCALE GENOMIC DNA]</scope>
    <source>
        <strain evidence="2 3">DSM 14698</strain>
    </source>
</reference>
<sequence length="927" mass="99681">MNPSRSLILAVLLLGATHATAQDTSAGPTWYYQESSATPPQYTVPAGYSVCPDGHTAASRVNDQTFTVAPMGADGRKLSVLVGATCKAGDPAQSVRLVILPGFSSAVTGAVSAYYVEPGGAGPGQFLLTFDGLSVSAPEVQKLWALRPLNFSAGQGEWTTATLGGSVAYRFEGSVEALPTNLDVGLVPAGAPAGARVLDTAGQPVTLARYTFDKWRFAESDLKSTIRVSGAHAGPSKVTWEIPAPLLRLTRSPTTAEKGAAPCHPGARCLASPGAVGAVTWTVSAADLAAATRFFLLLENNRVYVGNSSQSSLSVEVMRDECSYEVVPLTPLFAGFRDTRLYLRLIGYKDDRVEPSCIDPNTFRRWLVQASGFEVSTGQSLEGFSLSRGALTGLKVGALPSDVLVLPIARVLADAGGQATLRLAFADDSSNTRDIKLRRGAFPIQLAVTTPPPFAGPVRVEVREPHDRKSSAPWQDWELIGTGLKDLAVGRNNLLFFEAADLDAWRLQLLSLHVRPCEGEVWQSTNPQLKGVAGVFCVVPQRETDDTLAFRAFYRPSAKDSLSVLADLPTEVTVDFGYQEVKTTLRSKPQRHALDLKERVSVRCENTRAGVAERSVTSLAPEYQPNAVVVSAFSGPRAVPAEDLDHCKVIVSLRRNGIGEAPEDKGPLELRTEALELLRAVGEQSLSISAEILPKKQEDKPSNLFSKTLKLRNRDDLEVVNGTVEVPILLQKSGSIKLEDYSVVRVSVKHTSEGDYVAGDDSFPTSHMDADLRRMPEYFAGRIVRGVGPRAFFTIEIPTGLVRWPGSGYEATSSTSHRRLEAAVFGIGALAVLEAYDFDNAKQFLAFNPQLHAGVLLSTVPKAGIPPPRLSLVTGLAVRFPSSIKLPASIESGLATVFWVEWGNRARGNWEPAFLFGFSVNVGSFPN</sequence>
<feature type="chain" id="PRO_5033037466" description="Lipoprotein" evidence="1">
    <location>
        <begin position="22"/>
        <end position="927"/>
    </location>
</feature>
<proteinExistence type="predicted"/>
<protein>
    <recommendedName>
        <fullName evidence="4">Lipoprotein</fullName>
    </recommendedName>
</protein>
<dbReference type="RefSeq" id="WP_169349252.1">
    <property type="nucleotide sequence ID" value="NZ_JABBJJ010000219.1"/>
</dbReference>
<comment type="caution">
    <text evidence="2">The sequence shown here is derived from an EMBL/GenBank/DDBJ whole genome shotgun (WGS) entry which is preliminary data.</text>
</comment>
<evidence type="ECO:0000313" key="2">
    <source>
        <dbReference type="EMBL" id="NMO20020.1"/>
    </source>
</evidence>
<dbReference type="AlphaFoldDB" id="A0A848LQV2"/>
<keyword evidence="1" id="KW-0732">Signal</keyword>
<evidence type="ECO:0000313" key="3">
    <source>
        <dbReference type="Proteomes" id="UP000518300"/>
    </source>
</evidence>
<feature type="signal peptide" evidence="1">
    <location>
        <begin position="1"/>
        <end position="21"/>
    </location>
</feature>
<evidence type="ECO:0000256" key="1">
    <source>
        <dbReference type="SAM" id="SignalP"/>
    </source>
</evidence>
<organism evidence="2 3">
    <name type="scientific">Pyxidicoccus fallax</name>
    <dbReference type="NCBI Taxonomy" id="394095"/>
    <lineage>
        <taxon>Bacteria</taxon>
        <taxon>Pseudomonadati</taxon>
        <taxon>Myxococcota</taxon>
        <taxon>Myxococcia</taxon>
        <taxon>Myxococcales</taxon>
        <taxon>Cystobacterineae</taxon>
        <taxon>Myxococcaceae</taxon>
        <taxon>Pyxidicoccus</taxon>
    </lineage>
</organism>
<dbReference type="Proteomes" id="UP000518300">
    <property type="component" value="Unassembled WGS sequence"/>
</dbReference>
<accession>A0A848LQV2</accession>